<organism evidence="1 2">
    <name type="scientific">Mycobacterium seoulense</name>
    <dbReference type="NCBI Taxonomy" id="386911"/>
    <lineage>
        <taxon>Bacteria</taxon>
        <taxon>Bacillati</taxon>
        <taxon>Actinomycetota</taxon>
        <taxon>Actinomycetes</taxon>
        <taxon>Mycobacteriales</taxon>
        <taxon>Mycobacteriaceae</taxon>
        <taxon>Mycobacterium</taxon>
    </lineage>
</organism>
<sequence length="116" mass="12472">MSVQQSLTPLSVTRRLLLVLSFVIAFVASALLPATLAAAHADPIGFPPDWPNYEMQTEQTMCNAMAQGWSRAQIVGAMQQANNQAITGLTPVQAAKRANMWVDLGRIKYCPGAIAS</sequence>
<evidence type="ECO:0000313" key="2">
    <source>
        <dbReference type="Proteomes" id="UP000466632"/>
    </source>
</evidence>
<accession>A0A7I7NSS8</accession>
<evidence type="ECO:0008006" key="3">
    <source>
        <dbReference type="Google" id="ProtNLM"/>
    </source>
</evidence>
<dbReference type="EMBL" id="AP022582">
    <property type="protein sequence ID" value="BBX99725.1"/>
    <property type="molecule type" value="Genomic_DNA"/>
</dbReference>
<gene>
    <name evidence="1" type="ORF">MSEO_02250</name>
</gene>
<dbReference type="Proteomes" id="UP000466632">
    <property type="component" value="Chromosome"/>
</dbReference>
<reference evidence="1 2" key="1">
    <citation type="journal article" date="2019" name="Emerg. Microbes Infect.">
        <title>Comprehensive subspecies identification of 175 nontuberculous mycobacteria species based on 7547 genomic profiles.</title>
        <authorList>
            <person name="Matsumoto Y."/>
            <person name="Kinjo T."/>
            <person name="Motooka D."/>
            <person name="Nabeya D."/>
            <person name="Jung N."/>
            <person name="Uechi K."/>
            <person name="Horii T."/>
            <person name="Iida T."/>
            <person name="Fujita J."/>
            <person name="Nakamura S."/>
        </authorList>
    </citation>
    <scope>NUCLEOTIDE SEQUENCE [LARGE SCALE GENOMIC DNA]</scope>
    <source>
        <strain evidence="1 2">JCM 16018</strain>
    </source>
</reference>
<proteinExistence type="predicted"/>
<name>A0A7I7NSS8_9MYCO</name>
<evidence type="ECO:0000313" key="1">
    <source>
        <dbReference type="EMBL" id="BBX99725.1"/>
    </source>
</evidence>
<dbReference type="AlphaFoldDB" id="A0A7I7NSS8"/>
<keyword evidence="2" id="KW-1185">Reference proteome</keyword>
<dbReference type="RefSeq" id="WP_426650925.1">
    <property type="nucleotide sequence ID" value="NZ_JBJXBK010000003.1"/>
</dbReference>
<dbReference type="KEGG" id="mseo:MSEO_02250"/>
<protein>
    <recommendedName>
        <fullName evidence="3">DUF732 domain-containing protein</fullName>
    </recommendedName>
</protein>